<dbReference type="Gene3D" id="3.10.50.40">
    <property type="match status" value="1"/>
</dbReference>
<dbReference type="Proteomes" id="UP000186400">
    <property type="component" value="Unassembled WGS sequence"/>
</dbReference>
<dbReference type="EMBL" id="FTMS01000001">
    <property type="protein sequence ID" value="SIP89514.1"/>
    <property type="molecule type" value="Genomic_DNA"/>
</dbReference>
<dbReference type="InterPro" id="IPR050245">
    <property type="entry name" value="PrsA_foldase"/>
</dbReference>
<feature type="domain" description="PpiC" evidence="3">
    <location>
        <begin position="200"/>
        <end position="298"/>
    </location>
</feature>
<dbReference type="Pfam" id="PF13616">
    <property type="entry name" value="Rotamase_3"/>
    <property type="match status" value="1"/>
</dbReference>
<evidence type="ECO:0000256" key="1">
    <source>
        <dbReference type="PROSITE-ProRule" id="PRU00278"/>
    </source>
</evidence>
<feature type="compositionally biased region" description="Basic and acidic residues" evidence="2">
    <location>
        <begin position="42"/>
        <end position="54"/>
    </location>
</feature>
<dbReference type="RefSeq" id="WP_159438695.1">
    <property type="nucleotide sequence ID" value="NZ_FTMS01000001.1"/>
</dbReference>
<dbReference type="Gene3D" id="1.10.4030.10">
    <property type="entry name" value="Porin chaperone SurA, peptide-binding domain"/>
    <property type="match status" value="1"/>
</dbReference>
<reference evidence="4 5" key="1">
    <citation type="submission" date="2017-01" db="EMBL/GenBank/DDBJ databases">
        <authorList>
            <person name="Mah S.A."/>
            <person name="Swanson W.J."/>
            <person name="Moy G.W."/>
            <person name="Vacquier V.D."/>
        </authorList>
    </citation>
    <scope>NUCLEOTIDE SEQUENCE [LARGE SCALE GENOMIC DNA]</scope>
    <source>
        <strain evidence="4 5">ASpG1</strain>
    </source>
</reference>
<keyword evidence="1 4" id="KW-0413">Isomerase</keyword>
<dbReference type="InterPro" id="IPR000297">
    <property type="entry name" value="PPIase_PpiC"/>
</dbReference>
<keyword evidence="5" id="KW-1185">Reference proteome</keyword>
<dbReference type="InterPro" id="IPR027304">
    <property type="entry name" value="Trigger_fact/SurA_dom_sf"/>
</dbReference>
<dbReference type="SUPFAM" id="SSF54534">
    <property type="entry name" value="FKBP-like"/>
    <property type="match status" value="1"/>
</dbReference>
<protein>
    <submittedName>
        <fullName evidence="4">Peptidyl-prolyl cis-trans isomerase C</fullName>
    </submittedName>
</protein>
<sequence>MKHTRITAITAALFLLLTLPLWARGGQEKEQEAETSAPAVQEETREEKSLSRDELAARVNGRGISREEFDDVVETNIYRFEMHNDQSFPQDRRGELERQVLDGLITRTVLETEAETQGIVVTDEQLSEALEQFRSQFPDRESYRAALEQQGFSEDLFEAEVLRQIAIETLINTRAFEGLTVDEATAREFYDAHPDYFERPEQVAARHILLSAEEGADKEQLRSRLGEIRQQLLDGADFGEMAREYSDCPSSAEGGELGAFGRGQMVPSFEEAAFSLDAGELSDIVETQFGFHLVQVTERIPGRVIAFTDVLPEIEEFLLEDLQNEAARNYVTSLREAAQIEEFVQID</sequence>
<dbReference type="PANTHER" id="PTHR47245:SF2">
    <property type="entry name" value="PEPTIDYL-PROLYL CIS-TRANS ISOMERASE HP_0175-RELATED"/>
    <property type="match status" value="1"/>
</dbReference>
<proteinExistence type="predicted"/>
<gene>
    <name evidence="4" type="ORF">SAMN05920897_101175</name>
</gene>
<evidence type="ECO:0000256" key="2">
    <source>
        <dbReference type="SAM" id="MobiDB-lite"/>
    </source>
</evidence>
<dbReference type="AlphaFoldDB" id="A0A1N6NBQ3"/>
<dbReference type="InterPro" id="IPR046357">
    <property type="entry name" value="PPIase_dom_sf"/>
</dbReference>
<dbReference type="STRING" id="159291.SAMN05920897_101175"/>
<evidence type="ECO:0000259" key="3">
    <source>
        <dbReference type="PROSITE" id="PS50198"/>
    </source>
</evidence>
<dbReference type="SUPFAM" id="SSF109998">
    <property type="entry name" value="Triger factor/SurA peptide-binding domain-like"/>
    <property type="match status" value="1"/>
</dbReference>
<evidence type="ECO:0000313" key="4">
    <source>
        <dbReference type="EMBL" id="SIP89514.1"/>
    </source>
</evidence>
<dbReference type="GO" id="GO:0003755">
    <property type="term" value="F:peptidyl-prolyl cis-trans isomerase activity"/>
    <property type="evidence" value="ECO:0007669"/>
    <property type="project" value="UniProtKB-KW"/>
</dbReference>
<accession>A0A1N6NBQ3</accession>
<dbReference type="OrthoDB" id="14196at2"/>
<evidence type="ECO:0000313" key="5">
    <source>
        <dbReference type="Proteomes" id="UP000186400"/>
    </source>
</evidence>
<dbReference type="Pfam" id="PF13624">
    <property type="entry name" value="SurA_N_3"/>
    <property type="match status" value="1"/>
</dbReference>
<dbReference type="PROSITE" id="PS50198">
    <property type="entry name" value="PPIC_PPIASE_2"/>
    <property type="match status" value="1"/>
</dbReference>
<feature type="region of interest" description="Disordered" evidence="2">
    <location>
        <begin position="28"/>
        <end position="54"/>
    </location>
</feature>
<keyword evidence="1" id="KW-0697">Rotamase</keyword>
<organism evidence="4 5">
    <name type="scientific">Alkalispirochaeta americana</name>
    <dbReference type="NCBI Taxonomy" id="159291"/>
    <lineage>
        <taxon>Bacteria</taxon>
        <taxon>Pseudomonadati</taxon>
        <taxon>Spirochaetota</taxon>
        <taxon>Spirochaetia</taxon>
        <taxon>Spirochaetales</taxon>
        <taxon>Spirochaetaceae</taxon>
        <taxon>Alkalispirochaeta</taxon>
    </lineage>
</organism>
<name>A0A1N6NBQ3_9SPIO</name>
<dbReference type="PANTHER" id="PTHR47245">
    <property type="entry name" value="PEPTIDYLPROLYL ISOMERASE"/>
    <property type="match status" value="1"/>
</dbReference>